<feature type="chain" id="PRO_5011698528" evidence="1">
    <location>
        <begin position="25"/>
        <end position="165"/>
    </location>
</feature>
<organism evidence="2 3">
    <name type="scientific">Thiohalospira halophila DSM 15071</name>
    <dbReference type="NCBI Taxonomy" id="1123397"/>
    <lineage>
        <taxon>Bacteria</taxon>
        <taxon>Pseudomonadati</taxon>
        <taxon>Pseudomonadota</taxon>
        <taxon>Gammaproteobacteria</taxon>
        <taxon>Thiohalospirales</taxon>
        <taxon>Thiohalospiraceae</taxon>
        <taxon>Thiohalospira</taxon>
    </lineage>
</organism>
<dbReference type="Proteomes" id="UP000198611">
    <property type="component" value="Unassembled WGS sequence"/>
</dbReference>
<dbReference type="AlphaFoldDB" id="A0A1I1NZZ9"/>
<reference evidence="2 3" key="1">
    <citation type="submission" date="2016-10" db="EMBL/GenBank/DDBJ databases">
        <authorList>
            <person name="de Groot N.N."/>
        </authorList>
    </citation>
    <scope>NUCLEOTIDE SEQUENCE [LARGE SCALE GENOMIC DNA]</scope>
    <source>
        <strain evidence="2 3">HL3</strain>
    </source>
</reference>
<dbReference type="InterPro" id="IPR003787">
    <property type="entry name" value="Sulphur_relay_DsrE/F-like"/>
</dbReference>
<evidence type="ECO:0000256" key="1">
    <source>
        <dbReference type="SAM" id="SignalP"/>
    </source>
</evidence>
<dbReference type="Gene3D" id="3.40.1260.10">
    <property type="entry name" value="DsrEFH-like"/>
    <property type="match status" value="1"/>
</dbReference>
<dbReference type="EMBL" id="FOMJ01000001">
    <property type="protein sequence ID" value="SFD00293.1"/>
    <property type="molecule type" value="Genomic_DNA"/>
</dbReference>
<evidence type="ECO:0000313" key="2">
    <source>
        <dbReference type="EMBL" id="SFD00293.1"/>
    </source>
</evidence>
<accession>A0A1I1NZZ9</accession>
<dbReference type="PANTHER" id="PTHR37691">
    <property type="entry name" value="BLR3518 PROTEIN"/>
    <property type="match status" value="1"/>
</dbReference>
<protein>
    <submittedName>
        <fullName evidence="2">Uncharacterized protein</fullName>
    </submittedName>
</protein>
<keyword evidence="3" id="KW-1185">Reference proteome</keyword>
<feature type="signal peptide" evidence="1">
    <location>
        <begin position="1"/>
        <end position="24"/>
    </location>
</feature>
<dbReference type="STRING" id="1123397.SAMN05660831_00405"/>
<sequence length="165" mass="19019">MTRIRNLVLFLAALLITGVTTPVAAEPDDDVDRKVVFHVDFADPDRFNLTLINVRNMVKHYKEQLLEYDVRMVFISQAVRYVTDEEMAGTPFETPEAFESRRAEFRDRLQTLANVHDVKLELCDITRTIGKLEEEDLYANVDVVPSGVVRVAELQRDGFQYIKVQ</sequence>
<dbReference type="OrthoDB" id="8776505at2"/>
<dbReference type="InterPro" id="IPR027396">
    <property type="entry name" value="DsrEFH-like"/>
</dbReference>
<name>A0A1I1NZZ9_9GAMM</name>
<dbReference type="Pfam" id="PF02635">
    <property type="entry name" value="DsrE"/>
    <property type="match status" value="1"/>
</dbReference>
<keyword evidence="1" id="KW-0732">Signal</keyword>
<dbReference type="RefSeq" id="WP_159432992.1">
    <property type="nucleotide sequence ID" value="NZ_FOMJ01000001.1"/>
</dbReference>
<gene>
    <name evidence="2" type="ORF">SAMN05660831_00405</name>
</gene>
<dbReference type="SUPFAM" id="SSF75169">
    <property type="entry name" value="DsrEFH-like"/>
    <property type="match status" value="1"/>
</dbReference>
<evidence type="ECO:0000313" key="3">
    <source>
        <dbReference type="Proteomes" id="UP000198611"/>
    </source>
</evidence>
<proteinExistence type="predicted"/>
<dbReference type="PANTHER" id="PTHR37691:SF1">
    <property type="entry name" value="BLR3518 PROTEIN"/>
    <property type="match status" value="1"/>
</dbReference>